<accession>A0A4Y2TV34</accession>
<protein>
    <recommendedName>
        <fullName evidence="4">Transposase Tc1-like domain-containing protein</fullName>
    </recommendedName>
</protein>
<dbReference type="AlphaFoldDB" id="A0A4Y2TV34"/>
<evidence type="ECO:0000256" key="1">
    <source>
        <dbReference type="ARBA" id="ARBA00004123"/>
    </source>
</evidence>
<comment type="caution">
    <text evidence="2">The sequence shown here is derived from an EMBL/GenBank/DDBJ whole genome shotgun (WGS) entry which is preliminary data.</text>
</comment>
<sequence>MGFRRDIGNLTIQKQEVIVNGRSQGRTPLELGKQFNISDSGISKFLKRWIDQGGVPKFRKSGRPRSTSRLFGRNVLRLSRVNTCLTAVDIARERCDPPNPKPSVRTIRRRLQGAGLNGRRQSRNRLYLRRIARRVWNGRRCTSTGPRKIGKISFVVMKANTCCLVRMGYNGFVVLKTLVSTPNTRFQQ</sequence>
<dbReference type="SUPFAM" id="SSF46689">
    <property type="entry name" value="Homeodomain-like"/>
    <property type="match status" value="1"/>
</dbReference>
<organism evidence="2 3">
    <name type="scientific">Araneus ventricosus</name>
    <name type="common">Orbweaver spider</name>
    <name type="synonym">Epeira ventricosa</name>
    <dbReference type="NCBI Taxonomy" id="182803"/>
    <lineage>
        <taxon>Eukaryota</taxon>
        <taxon>Metazoa</taxon>
        <taxon>Ecdysozoa</taxon>
        <taxon>Arthropoda</taxon>
        <taxon>Chelicerata</taxon>
        <taxon>Arachnida</taxon>
        <taxon>Araneae</taxon>
        <taxon>Araneomorphae</taxon>
        <taxon>Entelegynae</taxon>
        <taxon>Araneoidea</taxon>
        <taxon>Araneidae</taxon>
        <taxon>Araneus</taxon>
    </lineage>
</organism>
<evidence type="ECO:0000313" key="2">
    <source>
        <dbReference type="EMBL" id="GBO04398.1"/>
    </source>
</evidence>
<reference evidence="2 3" key="1">
    <citation type="journal article" date="2019" name="Sci. Rep.">
        <title>Orb-weaving spider Araneus ventricosus genome elucidates the spidroin gene catalogue.</title>
        <authorList>
            <person name="Kono N."/>
            <person name="Nakamura H."/>
            <person name="Ohtoshi R."/>
            <person name="Moran D.A.P."/>
            <person name="Shinohara A."/>
            <person name="Yoshida Y."/>
            <person name="Fujiwara M."/>
            <person name="Mori M."/>
            <person name="Tomita M."/>
            <person name="Arakawa K."/>
        </authorList>
    </citation>
    <scope>NUCLEOTIDE SEQUENCE [LARGE SCALE GENOMIC DNA]</scope>
</reference>
<evidence type="ECO:0008006" key="4">
    <source>
        <dbReference type="Google" id="ProtNLM"/>
    </source>
</evidence>
<evidence type="ECO:0000313" key="3">
    <source>
        <dbReference type="Proteomes" id="UP000499080"/>
    </source>
</evidence>
<comment type="subcellular location">
    <subcellularLocation>
        <location evidence="1">Nucleus</location>
    </subcellularLocation>
</comment>
<dbReference type="OrthoDB" id="6779799at2759"/>
<keyword evidence="3" id="KW-1185">Reference proteome</keyword>
<name>A0A4Y2TV34_ARAVE</name>
<dbReference type="InterPro" id="IPR009057">
    <property type="entry name" value="Homeodomain-like_sf"/>
</dbReference>
<dbReference type="Proteomes" id="UP000499080">
    <property type="component" value="Unassembled WGS sequence"/>
</dbReference>
<dbReference type="GO" id="GO:0005634">
    <property type="term" value="C:nucleus"/>
    <property type="evidence" value="ECO:0007669"/>
    <property type="project" value="UniProtKB-SubCell"/>
</dbReference>
<gene>
    <name evidence="2" type="ORF">AVEN_96342_1</name>
</gene>
<dbReference type="EMBL" id="BGPR01031376">
    <property type="protein sequence ID" value="GBO04398.1"/>
    <property type="molecule type" value="Genomic_DNA"/>
</dbReference>
<proteinExistence type="predicted"/>